<accession>A0A5M3TAF5</accession>
<keyword evidence="3" id="KW-1185">Reference proteome</keyword>
<dbReference type="Gene3D" id="3.40.50.300">
    <property type="entry name" value="P-loop containing nucleotide triphosphate hydrolases"/>
    <property type="match status" value="1"/>
</dbReference>
<sequence>MESSPIFIGGDARSGTTLLSVILNAHSQLNVQTELYFNHKNLDNLGNQVLEALKIKDEGNYNVKTSEPKVVAGVQFAARCDRCGIDRETLINAINHFCLSGNNLETFGQRCEFVEYLGNLNCSKTGKRRWGFKIMRSITNIEDYYEQWPNAKFINIIRDGRDVLASQLQYSWGWDDIAKGAKGWVSVIEKARKSASSCQANYYEIKYEDVVNNFEKTIANLLSFLEEEWENTMNNYRQSSHSLLESKVRHPSKEQVSQELYTNSIGRYKKEFNPHQIVAFEEFAGKMLLELGYDPLLKLINFQHNSLNCTGLVSCDRYVSRANENLVGRWIADQNVQGDEEIVACLNLKDYTTYEEYINHVKKKYKGSTIRQATKSDKKGYVCKPFARKMFIPDLVEINHSKEFRCGKPMKDSYLKTVEEFGGYPTKEYFYTAPECTQHYDIWWGIFKSIPGHQQGDIITHEKLLAYIDLRRIGNFALYSYILGHGDYLKDGIVYRLHFAVIEWLLDSKNLYSQNLNYLMYAGFYQGGHGLEMWKKKTLFCPATFLKP</sequence>
<protein>
    <submittedName>
        <fullName evidence="2">Sulfotransferase</fullName>
    </submittedName>
</protein>
<dbReference type="Pfam" id="PF13469">
    <property type="entry name" value="Sulfotransfer_3"/>
    <property type="match status" value="1"/>
</dbReference>
<dbReference type="GeneID" id="301685263"/>
<dbReference type="InterPro" id="IPR026634">
    <property type="entry name" value="TPST-like"/>
</dbReference>
<evidence type="ECO:0000313" key="2">
    <source>
        <dbReference type="EMBL" id="GCE96464.1"/>
    </source>
</evidence>
<gene>
    <name evidence="2" type="ORF">NIES46_45360</name>
</gene>
<dbReference type="EMBL" id="BIMW01000192">
    <property type="protein sequence ID" value="GCE96464.1"/>
    <property type="molecule type" value="Genomic_DNA"/>
</dbReference>
<organism evidence="2 3">
    <name type="scientific">Limnospira platensis NIES-46</name>
    <dbReference type="NCBI Taxonomy" id="1236695"/>
    <lineage>
        <taxon>Bacteria</taxon>
        <taxon>Bacillati</taxon>
        <taxon>Cyanobacteriota</taxon>
        <taxon>Cyanophyceae</taxon>
        <taxon>Oscillatoriophycideae</taxon>
        <taxon>Oscillatoriales</taxon>
        <taxon>Sirenicapillariaceae</taxon>
        <taxon>Limnospira</taxon>
    </lineage>
</organism>
<evidence type="ECO:0000256" key="1">
    <source>
        <dbReference type="ARBA" id="ARBA00022679"/>
    </source>
</evidence>
<name>A0A5M3TAF5_LIMPL</name>
<dbReference type="Proteomes" id="UP000326169">
    <property type="component" value="Unassembled WGS sequence"/>
</dbReference>
<dbReference type="PANTHER" id="PTHR12788:SF10">
    <property type="entry name" value="PROTEIN-TYROSINE SULFOTRANSFERASE"/>
    <property type="match status" value="1"/>
</dbReference>
<dbReference type="RefSeq" id="WP_152088717.1">
    <property type="nucleotide sequence ID" value="NZ_BIMW01000192.1"/>
</dbReference>
<dbReference type="InterPro" id="IPR027417">
    <property type="entry name" value="P-loop_NTPase"/>
</dbReference>
<dbReference type="SUPFAM" id="SSF52540">
    <property type="entry name" value="P-loop containing nucleoside triphosphate hydrolases"/>
    <property type="match status" value="1"/>
</dbReference>
<reference evidence="2 3" key="1">
    <citation type="journal article" date="2019" name="J Genomics">
        <title>The Draft Genome of a Hydrogen-producing Cyanobacterium, Arthrospira platensis NIES-46.</title>
        <authorList>
            <person name="Suzuki S."/>
            <person name="Yamaguchi H."/>
            <person name="Kawachi M."/>
        </authorList>
    </citation>
    <scope>NUCLEOTIDE SEQUENCE [LARGE SCALE GENOMIC DNA]</scope>
    <source>
        <strain evidence="2 3">NIES-46</strain>
    </source>
</reference>
<comment type="caution">
    <text evidence="2">The sequence shown here is derived from an EMBL/GenBank/DDBJ whole genome shotgun (WGS) entry which is preliminary data.</text>
</comment>
<proteinExistence type="predicted"/>
<evidence type="ECO:0000313" key="3">
    <source>
        <dbReference type="Proteomes" id="UP000326169"/>
    </source>
</evidence>
<dbReference type="PANTHER" id="PTHR12788">
    <property type="entry name" value="PROTEIN-TYROSINE SULFOTRANSFERASE 2"/>
    <property type="match status" value="1"/>
</dbReference>
<keyword evidence="1" id="KW-0808">Transferase</keyword>